<sequence length="217" mass="24319">MHKAQDVNQYENNDEDEDGDDDDGNGEASGGNVIRGTLSTGVRGVSGGTAFLKTTKDGMFCYQCALGRVANIYCTCRYYYILYNTRGSNYKKLEDNNFYYNRSIVFRSSSRSPPSPLNLQPYQSPEQRTHQLQHVPLPLPVPSNCEHINHSSNALTYCNTYTAAPSPLNLQTCQSLKQRTHLLQHVHCRSQFPQPANISITQASTHQTLINTHLCKA</sequence>
<feature type="compositionally biased region" description="Polar residues" evidence="1">
    <location>
        <begin position="1"/>
        <end position="10"/>
    </location>
</feature>
<evidence type="ECO:0000313" key="2">
    <source>
        <dbReference type="EMBL" id="CDR96629.1"/>
    </source>
</evidence>
<proteinExistence type="predicted"/>
<gene>
    <name evidence="2" type="ORF">BBBOND_0305320</name>
</gene>
<protein>
    <submittedName>
        <fullName evidence="2">Uncharacterized protein</fullName>
    </submittedName>
</protein>
<evidence type="ECO:0000313" key="3">
    <source>
        <dbReference type="Proteomes" id="UP000033188"/>
    </source>
</evidence>
<name>A0A061DCC3_BABBI</name>
<dbReference type="KEGG" id="bbig:BBBOND_0305320"/>
<accession>A0A061DCC3</accession>
<evidence type="ECO:0000256" key="1">
    <source>
        <dbReference type="SAM" id="MobiDB-lite"/>
    </source>
</evidence>
<feature type="compositionally biased region" description="Acidic residues" evidence="1">
    <location>
        <begin position="12"/>
        <end position="25"/>
    </location>
</feature>
<dbReference type="GeneID" id="24565170"/>
<keyword evidence="3" id="KW-1185">Reference proteome</keyword>
<dbReference type="VEuPathDB" id="PiroplasmaDB:BBBOND_0305320"/>
<organism evidence="2 3">
    <name type="scientific">Babesia bigemina</name>
    <dbReference type="NCBI Taxonomy" id="5866"/>
    <lineage>
        <taxon>Eukaryota</taxon>
        <taxon>Sar</taxon>
        <taxon>Alveolata</taxon>
        <taxon>Apicomplexa</taxon>
        <taxon>Aconoidasida</taxon>
        <taxon>Piroplasmida</taxon>
        <taxon>Babesiidae</taxon>
        <taxon>Babesia</taxon>
    </lineage>
</organism>
<dbReference type="Proteomes" id="UP000033188">
    <property type="component" value="Chromosome 3"/>
</dbReference>
<dbReference type="EMBL" id="LK391709">
    <property type="protein sequence ID" value="CDR96629.1"/>
    <property type="molecule type" value="Genomic_DNA"/>
</dbReference>
<dbReference type="RefSeq" id="XP_012768815.1">
    <property type="nucleotide sequence ID" value="XM_012913361.1"/>
</dbReference>
<reference evidence="3" key="1">
    <citation type="journal article" date="2014" name="Nucleic Acids Res.">
        <title>The evolutionary dynamics of variant antigen genes in Babesia reveal a history of genomic innovation underlying host-parasite interaction.</title>
        <authorList>
            <person name="Jackson A.P."/>
            <person name="Otto T.D."/>
            <person name="Darby A."/>
            <person name="Ramaprasad A."/>
            <person name="Xia D."/>
            <person name="Echaide I.E."/>
            <person name="Farber M."/>
            <person name="Gahlot S."/>
            <person name="Gamble J."/>
            <person name="Gupta D."/>
            <person name="Gupta Y."/>
            <person name="Jackson L."/>
            <person name="Malandrin L."/>
            <person name="Malas T.B."/>
            <person name="Moussa E."/>
            <person name="Nair M."/>
            <person name="Reid A.J."/>
            <person name="Sanders M."/>
            <person name="Sharma J."/>
            <person name="Tracey A."/>
            <person name="Quail M.A."/>
            <person name="Weir W."/>
            <person name="Wastling J.M."/>
            <person name="Hall N."/>
            <person name="Willadsen P."/>
            <person name="Lingelbach K."/>
            <person name="Shiels B."/>
            <person name="Tait A."/>
            <person name="Berriman M."/>
            <person name="Allred D.R."/>
            <person name="Pain A."/>
        </authorList>
    </citation>
    <scope>NUCLEOTIDE SEQUENCE [LARGE SCALE GENOMIC DNA]</scope>
    <source>
        <strain evidence="3">Bond</strain>
    </source>
</reference>
<feature type="region of interest" description="Disordered" evidence="1">
    <location>
        <begin position="1"/>
        <end position="35"/>
    </location>
</feature>
<dbReference type="AlphaFoldDB" id="A0A061DCC3"/>